<organism evidence="13 14">
    <name type="scientific">Marinicella sediminis</name>
    <dbReference type="NCBI Taxonomy" id="1792834"/>
    <lineage>
        <taxon>Bacteria</taxon>
        <taxon>Pseudomonadati</taxon>
        <taxon>Pseudomonadota</taxon>
        <taxon>Gammaproteobacteria</taxon>
        <taxon>Lysobacterales</taxon>
        <taxon>Marinicellaceae</taxon>
        <taxon>Marinicella</taxon>
    </lineage>
</organism>
<evidence type="ECO:0000256" key="5">
    <source>
        <dbReference type="ARBA" id="ARBA00022679"/>
    </source>
</evidence>
<feature type="transmembrane region" description="Helical" evidence="12">
    <location>
        <begin position="457"/>
        <end position="479"/>
    </location>
</feature>
<evidence type="ECO:0000256" key="7">
    <source>
        <dbReference type="ARBA" id="ARBA00022841"/>
    </source>
</evidence>
<dbReference type="PANTHER" id="PTHR13285">
    <property type="entry name" value="ACYLTRANSFERASE"/>
    <property type="match status" value="1"/>
</dbReference>
<evidence type="ECO:0000313" key="14">
    <source>
        <dbReference type="Proteomes" id="UP001595533"/>
    </source>
</evidence>
<keyword evidence="5 11" id="KW-0808">Transferase</keyword>
<comment type="subcellular location">
    <subcellularLocation>
        <location evidence="11">Cell inner membrane</location>
    </subcellularLocation>
    <subcellularLocation>
        <location evidence="1">Cell membrane</location>
        <topology evidence="1">Multi-pass membrane protein</topology>
    </subcellularLocation>
</comment>
<dbReference type="EC" id="2.3.1.-" evidence="11"/>
<dbReference type="InterPro" id="IPR051085">
    <property type="entry name" value="MB_O-acyltransferase"/>
</dbReference>
<feature type="transmembrane region" description="Helical" evidence="12">
    <location>
        <begin position="326"/>
        <end position="344"/>
    </location>
</feature>
<comment type="caution">
    <text evidence="13">The sequence shown here is derived from an EMBL/GenBank/DDBJ whole genome shotgun (WGS) entry which is preliminary data.</text>
</comment>
<sequence length="491" mass="56071">MLFNSLEYLLIFLPLMTLVYALFIRMGHKVAGIYWLIAGSFLFYTWWKVEYLLLLLGSICFNYLAGQVIMKQRWYARWVMILGIVVNLVILGYYKYSQFFLGIFGLEGLLEQVILPLAISFFTFQQIAYLVDAKQGKIEDNTFRSYVLFVAFFPQLISGPIVHHKDVMSQFSSRHEIKLTHKIIAAGITIIIIGLFKKVVLADGLAPHANWVFELSHQGQALSAWLAWSGSLAYTLQIYFDFSGYSDIAIGSALLFGIQLPINFNSPYKSRSIIAFWRRWHITLSAFLRDYLYIQMGGNRKGVVNRYVFLMITMLLGGMWHGAGWIYIIWGGLHGLALVVNHLYRQQMSPGFARVAADSKMYDLGSWIMTFLFVNLTFIVFKSESVGSILTLASSLLNFGMDLPGNILEQAVFVIPGPGWLTLLLVLLLCVVVKTFPNTQEVMDYQQNHNYASTSSWNPGIWFTAIITLMVFISLFKIIGNGYSEFIYRFF</sequence>
<evidence type="ECO:0000256" key="8">
    <source>
        <dbReference type="ARBA" id="ARBA00022989"/>
    </source>
</evidence>
<evidence type="ECO:0000256" key="2">
    <source>
        <dbReference type="ARBA" id="ARBA00005182"/>
    </source>
</evidence>
<keyword evidence="4 11" id="KW-1003">Cell membrane</keyword>
<feature type="transmembrane region" description="Helical" evidence="12">
    <location>
        <begin position="143"/>
        <end position="163"/>
    </location>
</feature>
<dbReference type="Pfam" id="PF03062">
    <property type="entry name" value="MBOAT"/>
    <property type="match status" value="1"/>
</dbReference>
<keyword evidence="9 11" id="KW-0472">Membrane</keyword>
<evidence type="ECO:0000256" key="12">
    <source>
        <dbReference type="SAM" id="Phobius"/>
    </source>
</evidence>
<dbReference type="InterPro" id="IPR024194">
    <property type="entry name" value="Ac/AlaTfrase_AlgI/DltB"/>
</dbReference>
<evidence type="ECO:0000256" key="9">
    <source>
        <dbReference type="ARBA" id="ARBA00023136"/>
    </source>
</evidence>
<dbReference type="InterPro" id="IPR028362">
    <property type="entry name" value="AlgI"/>
</dbReference>
<feature type="transmembrane region" description="Helical" evidence="12">
    <location>
        <begin position="6"/>
        <end position="23"/>
    </location>
</feature>
<evidence type="ECO:0000256" key="11">
    <source>
        <dbReference type="PIRNR" id="PIRNR016636"/>
    </source>
</evidence>
<evidence type="ECO:0000256" key="1">
    <source>
        <dbReference type="ARBA" id="ARBA00004651"/>
    </source>
</evidence>
<dbReference type="EMBL" id="JBHRTS010000006">
    <property type="protein sequence ID" value="MFC3195047.1"/>
    <property type="molecule type" value="Genomic_DNA"/>
</dbReference>
<dbReference type="PIRSF" id="PIRSF500217">
    <property type="entry name" value="AlgI"/>
    <property type="match status" value="1"/>
</dbReference>
<feature type="transmembrane region" description="Helical" evidence="12">
    <location>
        <begin position="114"/>
        <end position="131"/>
    </location>
</feature>
<evidence type="ECO:0000256" key="4">
    <source>
        <dbReference type="ARBA" id="ARBA00022475"/>
    </source>
</evidence>
<dbReference type="InterPro" id="IPR004299">
    <property type="entry name" value="MBOAT_fam"/>
</dbReference>
<feature type="transmembrane region" description="Helical" evidence="12">
    <location>
        <begin position="183"/>
        <end position="201"/>
    </location>
</feature>
<feature type="transmembrane region" description="Helical" evidence="12">
    <location>
        <begin position="420"/>
        <end position="437"/>
    </location>
</feature>
<accession>A0ABV7JCZ7</accession>
<evidence type="ECO:0000256" key="3">
    <source>
        <dbReference type="ARBA" id="ARBA00010323"/>
    </source>
</evidence>
<dbReference type="RefSeq" id="WP_077412000.1">
    <property type="nucleotide sequence ID" value="NZ_JBHRTS010000006.1"/>
</dbReference>
<keyword evidence="8 12" id="KW-1133">Transmembrane helix</keyword>
<evidence type="ECO:0000256" key="10">
    <source>
        <dbReference type="ARBA" id="ARBA00023315"/>
    </source>
</evidence>
<evidence type="ECO:0000256" key="6">
    <source>
        <dbReference type="ARBA" id="ARBA00022692"/>
    </source>
</evidence>
<dbReference type="Proteomes" id="UP001595533">
    <property type="component" value="Unassembled WGS sequence"/>
</dbReference>
<comment type="pathway">
    <text evidence="2 11">Glycan biosynthesis; alginate biosynthesis.</text>
</comment>
<keyword evidence="11" id="KW-0997">Cell inner membrane</keyword>
<keyword evidence="10 11" id="KW-0012">Acyltransferase</keyword>
<feature type="transmembrane region" description="Helical" evidence="12">
    <location>
        <begin position="75"/>
        <end position="94"/>
    </location>
</feature>
<keyword evidence="14" id="KW-1185">Reference proteome</keyword>
<keyword evidence="7 11" id="KW-0016">Alginate biosynthesis</keyword>
<name>A0ABV7JCZ7_9GAMM</name>
<feature type="transmembrane region" description="Helical" evidence="12">
    <location>
        <begin position="30"/>
        <end position="47"/>
    </location>
</feature>
<gene>
    <name evidence="13" type="ORF">ACFODZ_12415</name>
</gene>
<evidence type="ECO:0000313" key="13">
    <source>
        <dbReference type="EMBL" id="MFC3195047.1"/>
    </source>
</evidence>
<dbReference type="PANTHER" id="PTHR13285:SF23">
    <property type="entry name" value="TEICHOIC ACID D-ALANYLTRANSFERASE"/>
    <property type="match status" value="1"/>
</dbReference>
<feature type="transmembrane region" description="Helical" evidence="12">
    <location>
        <begin position="53"/>
        <end position="70"/>
    </location>
</feature>
<feature type="transmembrane region" description="Helical" evidence="12">
    <location>
        <begin position="364"/>
        <end position="381"/>
    </location>
</feature>
<dbReference type="PIRSF" id="PIRSF016636">
    <property type="entry name" value="AlgI_DltB"/>
    <property type="match status" value="1"/>
</dbReference>
<proteinExistence type="inferred from homology"/>
<comment type="similarity">
    <text evidence="3 11">Belongs to the membrane-bound acyltransferase family.</text>
</comment>
<protein>
    <recommendedName>
        <fullName evidence="11">Probable alginate O-acetylase</fullName>
        <ecNumber evidence="11">2.3.1.-</ecNumber>
    </recommendedName>
</protein>
<reference evidence="14" key="1">
    <citation type="journal article" date="2019" name="Int. J. Syst. Evol. Microbiol.">
        <title>The Global Catalogue of Microorganisms (GCM) 10K type strain sequencing project: providing services to taxonomists for standard genome sequencing and annotation.</title>
        <authorList>
            <consortium name="The Broad Institute Genomics Platform"/>
            <consortium name="The Broad Institute Genome Sequencing Center for Infectious Disease"/>
            <person name="Wu L."/>
            <person name="Ma J."/>
        </authorList>
    </citation>
    <scope>NUCLEOTIDE SEQUENCE [LARGE SCALE GENOMIC DNA]</scope>
    <source>
        <strain evidence="14">KCTC 42953</strain>
    </source>
</reference>
<feature type="transmembrane region" description="Helical" evidence="12">
    <location>
        <begin position="303"/>
        <end position="320"/>
    </location>
</feature>
<keyword evidence="6 11" id="KW-0812">Transmembrane</keyword>